<protein>
    <recommendedName>
        <fullName evidence="3">3-methylfumaryl-CoA hydratase</fullName>
    </recommendedName>
</protein>
<evidence type="ECO:0000313" key="2">
    <source>
        <dbReference type="Proteomes" id="UP000786693"/>
    </source>
</evidence>
<sequence>MRVVKDVLDPARSAACAAVLGRPVPNDVLPPFWHHLHFWDVSPPDALGRDGHPAQGKSLVPDVGLPRRMWAGGTVYWVAPLHLGRPAERQTRLGPVQQKKGRSGPLALVCLHHEVWQDGRLCLRERQDLVYRPDPAPDSPAPAPPRAARAPVERVQVFDDMTLLRYSALTMNGHRIHWDKGYATGVEGHRGLVVHGPLLAEGLIALAEAELGPLAHVSYRATAPAVVGETVTFCLDGTRAWVRGAAGEAYMTAEVRARG</sequence>
<dbReference type="Gene3D" id="3.10.129.10">
    <property type="entry name" value="Hotdog Thioesterase"/>
    <property type="match status" value="1"/>
</dbReference>
<keyword evidence="2" id="KW-1185">Reference proteome</keyword>
<dbReference type="InterPro" id="IPR029069">
    <property type="entry name" value="HotDog_dom_sf"/>
</dbReference>
<dbReference type="PANTHER" id="PTHR28152">
    <property type="entry name" value="HYDROXYACYL-THIOESTER DEHYDRATASE TYPE 2, MITOCHONDRIAL"/>
    <property type="match status" value="1"/>
</dbReference>
<evidence type="ECO:0008006" key="3">
    <source>
        <dbReference type="Google" id="ProtNLM"/>
    </source>
</evidence>
<reference evidence="1 2" key="1">
    <citation type="submission" date="2021-05" db="EMBL/GenBank/DDBJ databases">
        <title>Bacteria Genome sequencing.</title>
        <authorList>
            <person name="Takabe Y."/>
            <person name="Nakajima Y."/>
            <person name="Suzuki S."/>
            <person name="Shiozaki T."/>
        </authorList>
    </citation>
    <scope>NUCLEOTIDE SEQUENCE [LARGE SCALE GENOMIC DNA]</scope>
    <source>
        <strain evidence="1 2">AI_62</strain>
    </source>
</reference>
<name>A0ABQ4NKL6_9RHOB</name>
<dbReference type="EMBL" id="BPFH01000002">
    <property type="protein sequence ID" value="GIT94956.1"/>
    <property type="molecule type" value="Genomic_DNA"/>
</dbReference>
<dbReference type="PANTHER" id="PTHR28152:SF1">
    <property type="entry name" value="HYDROXYACYL-THIOESTER DEHYDRATASE TYPE 2, MITOCHONDRIAL"/>
    <property type="match status" value="1"/>
</dbReference>
<dbReference type="Proteomes" id="UP000786693">
    <property type="component" value="Unassembled WGS sequence"/>
</dbReference>
<organism evidence="1 2">
    <name type="scientific">Jannaschia pagri</name>
    <dbReference type="NCBI Taxonomy" id="2829797"/>
    <lineage>
        <taxon>Bacteria</taxon>
        <taxon>Pseudomonadati</taxon>
        <taxon>Pseudomonadota</taxon>
        <taxon>Alphaproteobacteria</taxon>
        <taxon>Rhodobacterales</taxon>
        <taxon>Roseobacteraceae</taxon>
        <taxon>Jannaschia</taxon>
    </lineage>
</organism>
<comment type="caution">
    <text evidence="1">The sequence shown here is derived from an EMBL/GenBank/DDBJ whole genome shotgun (WGS) entry which is preliminary data.</text>
</comment>
<dbReference type="InterPro" id="IPR052741">
    <property type="entry name" value="Mitochondrial_HTD2"/>
</dbReference>
<evidence type="ECO:0000313" key="1">
    <source>
        <dbReference type="EMBL" id="GIT94956.1"/>
    </source>
</evidence>
<accession>A0ABQ4NKL6</accession>
<dbReference type="SUPFAM" id="SSF54637">
    <property type="entry name" value="Thioesterase/thiol ester dehydrase-isomerase"/>
    <property type="match status" value="1"/>
</dbReference>
<gene>
    <name evidence="1" type="ORF">JANAI62_15790</name>
</gene>
<proteinExistence type="predicted"/>